<evidence type="ECO:0000256" key="4">
    <source>
        <dbReference type="ARBA" id="ARBA00022691"/>
    </source>
</evidence>
<evidence type="ECO:0000256" key="1">
    <source>
        <dbReference type="ARBA" id="ARBA00012162"/>
    </source>
</evidence>
<dbReference type="SUPFAM" id="SSF53790">
    <property type="entry name" value="Tetrapyrrole methylase"/>
    <property type="match status" value="1"/>
</dbReference>
<comment type="caution">
    <text evidence="8">The sequence shown here is derived from an EMBL/GenBank/DDBJ whole genome shotgun (WGS) entry which is preliminary data.</text>
</comment>
<dbReference type="FunFam" id="3.40.1010.10:FF:000001">
    <property type="entry name" value="Siroheme synthase"/>
    <property type="match status" value="1"/>
</dbReference>
<organism evidence="8 9">
    <name type="scientific">Corynebacterium urealyticum</name>
    <dbReference type="NCBI Taxonomy" id="43771"/>
    <lineage>
        <taxon>Bacteria</taxon>
        <taxon>Bacillati</taxon>
        <taxon>Actinomycetota</taxon>
        <taxon>Actinomycetes</taxon>
        <taxon>Mycobacteriales</taxon>
        <taxon>Corynebacteriaceae</taxon>
        <taxon>Corynebacterium</taxon>
    </lineage>
</organism>
<name>A0A2W5D224_9CORY</name>
<evidence type="ECO:0000256" key="6">
    <source>
        <dbReference type="SAM" id="MobiDB-lite"/>
    </source>
</evidence>
<dbReference type="GO" id="GO:0004851">
    <property type="term" value="F:uroporphyrin-III C-methyltransferase activity"/>
    <property type="evidence" value="ECO:0007669"/>
    <property type="project" value="UniProtKB-EC"/>
</dbReference>
<evidence type="ECO:0000256" key="5">
    <source>
        <dbReference type="ARBA" id="ARBA00023244"/>
    </source>
</evidence>
<dbReference type="InterPro" id="IPR006366">
    <property type="entry name" value="CobA/CysG_C"/>
</dbReference>
<dbReference type="InterPro" id="IPR014777">
    <property type="entry name" value="4pyrrole_Mease_sub1"/>
</dbReference>
<dbReference type="Pfam" id="PF00590">
    <property type="entry name" value="TP_methylase"/>
    <property type="match status" value="1"/>
</dbReference>
<dbReference type="NCBIfam" id="TIGR01469">
    <property type="entry name" value="cobA_cysG_Cterm"/>
    <property type="match status" value="1"/>
</dbReference>
<evidence type="ECO:0000256" key="2">
    <source>
        <dbReference type="ARBA" id="ARBA00022603"/>
    </source>
</evidence>
<dbReference type="Gene3D" id="3.30.950.10">
    <property type="entry name" value="Methyltransferase, Cobalt-precorrin-4 Transmethylase, Domain 2"/>
    <property type="match status" value="1"/>
</dbReference>
<reference evidence="8 9" key="1">
    <citation type="submission" date="2017-11" db="EMBL/GenBank/DDBJ databases">
        <title>Infants hospitalized years apart are colonized by the same room-sourced microbial strains.</title>
        <authorList>
            <person name="Brooks B."/>
            <person name="Olm M.R."/>
            <person name="Firek B.A."/>
            <person name="Baker R."/>
            <person name="Thomas B.C."/>
            <person name="Morowitz M.J."/>
            <person name="Banfield J.F."/>
        </authorList>
    </citation>
    <scope>NUCLEOTIDE SEQUENCE [LARGE SCALE GENOMIC DNA]</scope>
    <source>
        <strain evidence="8">S2_012_000_R3_87</strain>
    </source>
</reference>
<dbReference type="InterPro" id="IPR035996">
    <property type="entry name" value="4pyrrol_Methylase_sf"/>
</dbReference>
<keyword evidence="3 8" id="KW-0808">Transferase</keyword>
<keyword evidence="5" id="KW-0627">Porphyrin biosynthesis</keyword>
<sequence>MSSGRAAFCCWWGFEILDRSVYYAVLMSISLRNVHVLVPAGSPDAELVAQRCSDAGAIVTTRAAGAASEIDWATTALVVLPAETPGAAELIAAAEQHGVPVNNLGGGTGEAQNAGDRDRERPGAGTVTLVGGGPGGEGLITVAGKRAIEGADIIFADHLGPFSLAEEAAERGVELVDVSKIPYGKQVAQEKTNEMLIEAAQQGKRVVRLKGGDPFIFGRGLEEAEACAAAGVPVSVIPGVTSATSAPALAGVSLTHRGWVHDITIVSGHVPPGHEKSLVNWEALAGLTGTLVLIMAVKNAGAIAAELIAKGHDREQAVTIIESASIDGERVTETTLGSLGETIEAEGIKPPAIIVIGRVSERRIKGLAAAF</sequence>
<evidence type="ECO:0000313" key="9">
    <source>
        <dbReference type="Proteomes" id="UP000249451"/>
    </source>
</evidence>
<dbReference type="PANTHER" id="PTHR45790">
    <property type="entry name" value="SIROHEME SYNTHASE-RELATED"/>
    <property type="match status" value="1"/>
</dbReference>
<dbReference type="EMBL" id="QFNY01000149">
    <property type="protein sequence ID" value="PZP00149.1"/>
    <property type="molecule type" value="Genomic_DNA"/>
</dbReference>
<feature type="region of interest" description="Disordered" evidence="6">
    <location>
        <begin position="105"/>
        <end position="130"/>
    </location>
</feature>
<protein>
    <recommendedName>
        <fullName evidence="1">uroporphyrinogen-III C-methyltransferase</fullName>
        <ecNumber evidence="1">2.1.1.107</ecNumber>
    </recommendedName>
</protein>
<dbReference type="CDD" id="cd11642">
    <property type="entry name" value="SUMT"/>
    <property type="match status" value="1"/>
</dbReference>
<evidence type="ECO:0000313" key="8">
    <source>
        <dbReference type="EMBL" id="PZP00149.1"/>
    </source>
</evidence>
<dbReference type="AlphaFoldDB" id="A0A2W5D224"/>
<evidence type="ECO:0000259" key="7">
    <source>
        <dbReference type="Pfam" id="PF00590"/>
    </source>
</evidence>
<dbReference type="NCBIfam" id="NF004790">
    <property type="entry name" value="PRK06136.1"/>
    <property type="match status" value="1"/>
</dbReference>
<keyword evidence="2 8" id="KW-0489">Methyltransferase</keyword>
<evidence type="ECO:0000256" key="3">
    <source>
        <dbReference type="ARBA" id="ARBA00022679"/>
    </source>
</evidence>
<keyword evidence="4" id="KW-0949">S-adenosyl-L-methionine</keyword>
<dbReference type="Proteomes" id="UP000249451">
    <property type="component" value="Unassembled WGS sequence"/>
</dbReference>
<feature type="domain" description="Tetrapyrrole methylase" evidence="7">
    <location>
        <begin position="126"/>
        <end position="339"/>
    </location>
</feature>
<dbReference type="InterPro" id="IPR014776">
    <property type="entry name" value="4pyrrole_Mease_sub2"/>
</dbReference>
<gene>
    <name evidence="8" type="primary">cobA</name>
    <name evidence="8" type="ORF">DI609_06905</name>
</gene>
<proteinExistence type="predicted"/>
<dbReference type="EC" id="2.1.1.107" evidence="1"/>
<dbReference type="Gene3D" id="3.40.1010.10">
    <property type="entry name" value="Cobalt-precorrin-4 Transmethylase, Domain 1"/>
    <property type="match status" value="1"/>
</dbReference>
<dbReference type="PANTHER" id="PTHR45790:SF3">
    <property type="entry name" value="S-ADENOSYL-L-METHIONINE-DEPENDENT UROPORPHYRINOGEN III METHYLTRANSFERASE, CHLOROPLASTIC"/>
    <property type="match status" value="1"/>
</dbReference>
<accession>A0A2W5D224</accession>
<dbReference type="InterPro" id="IPR050161">
    <property type="entry name" value="Siro_Cobalamin_biosynth"/>
</dbReference>
<dbReference type="GO" id="GO:0032259">
    <property type="term" value="P:methylation"/>
    <property type="evidence" value="ECO:0007669"/>
    <property type="project" value="UniProtKB-KW"/>
</dbReference>
<dbReference type="InterPro" id="IPR000878">
    <property type="entry name" value="4pyrrol_Mease"/>
</dbReference>
<dbReference type="GO" id="GO:0019354">
    <property type="term" value="P:siroheme biosynthetic process"/>
    <property type="evidence" value="ECO:0007669"/>
    <property type="project" value="InterPro"/>
</dbReference>